<dbReference type="InterPro" id="IPR048254">
    <property type="entry name" value="CDP_ALCOHOL_P_TRANSF_CS"/>
</dbReference>
<dbReference type="Proteomes" id="UP000500767">
    <property type="component" value="Chromosome"/>
</dbReference>
<feature type="transmembrane region" description="Helical" evidence="3">
    <location>
        <begin position="64"/>
        <end position="83"/>
    </location>
</feature>
<reference evidence="4 5" key="1">
    <citation type="journal article" date="2014" name="World J. Microbiol. Biotechnol.">
        <title>Biodiversity and physiological characteristics of Antarctic and Arctic lichens-associated bacteria.</title>
        <authorList>
            <person name="Lee Y.M."/>
            <person name="Kim E.H."/>
            <person name="Lee H.K."/>
            <person name="Hong S.G."/>
        </authorList>
    </citation>
    <scope>NUCLEOTIDE SEQUENCE [LARGE SCALE GENOMIC DNA]</scope>
    <source>
        <strain evidence="4 5">PAMC 26569</strain>
    </source>
</reference>
<gene>
    <name evidence="4" type="ORF">HN018_19110</name>
</gene>
<dbReference type="GO" id="GO:0016020">
    <property type="term" value="C:membrane"/>
    <property type="evidence" value="ECO:0007669"/>
    <property type="project" value="InterPro"/>
</dbReference>
<dbReference type="EMBL" id="CP053708">
    <property type="protein sequence ID" value="QKE91858.1"/>
    <property type="molecule type" value="Genomic_DNA"/>
</dbReference>
<proteinExistence type="inferred from homology"/>
<accession>A0A6M8HU10</accession>
<keyword evidence="1 2" id="KW-0808">Transferase</keyword>
<dbReference type="KEGG" id="lck:HN018_19110"/>
<evidence type="ECO:0000313" key="5">
    <source>
        <dbReference type="Proteomes" id="UP000500767"/>
    </source>
</evidence>
<keyword evidence="3" id="KW-0472">Membrane</keyword>
<dbReference type="InterPro" id="IPR043130">
    <property type="entry name" value="CDP-OH_PTrfase_TM_dom"/>
</dbReference>
<dbReference type="Gene3D" id="1.20.120.1760">
    <property type="match status" value="1"/>
</dbReference>
<evidence type="ECO:0000313" key="4">
    <source>
        <dbReference type="EMBL" id="QKE91858.1"/>
    </source>
</evidence>
<keyword evidence="5" id="KW-1185">Reference proteome</keyword>
<organism evidence="4 5">
    <name type="scientific">Lichenicola cladoniae</name>
    <dbReference type="NCBI Taxonomy" id="1484109"/>
    <lineage>
        <taxon>Bacteria</taxon>
        <taxon>Pseudomonadati</taxon>
        <taxon>Pseudomonadota</taxon>
        <taxon>Alphaproteobacteria</taxon>
        <taxon>Acetobacterales</taxon>
        <taxon>Acetobacteraceae</taxon>
        <taxon>Lichenicola</taxon>
    </lineage>
</organism>
<name>A0A6M8HU10_9PROT</name>
<keyword evidence="3" id="KW-1133">Transmembrane helix</keyword>
<protein>
    <submittedName>
        <fullName evidence="4">CDP-alcohol phosphatidyltransferase family protein</fullName>
    </submittedName>
</protein>
<evidence type="ECO:0000256" key="2">
    <source>
        <dbReference type="RuleBase" id="RU003750"/>
    </source>
</evidence>
<evidence type="ECO:0000256" key="3">
    <source>
        <dbReference type="SAM" id="Phobius"/>
    </source>
</evidence>
<evidence type="ECO:0000256" key="1">
    <source>
        <dbReference type="ARBA" id="ARBA00022679"/>
    </source>
</evidence>
<dbReference type="RefSeq" id="WP_171835803.1">
    <property type="nucleotide sequence ID" value="NZ_CP053708.1"/>
</dbReference>
<feature type="transmembrane region" description="Helical" evidence="3">
    <location>
        <begin position="154"/>
        <end position="176"/>
    </location>
</feature>
<dbReference type="InterPro" id="IPR000462">
    <property type="entry name" value="CDP-OH_P_trans"/>
</dbReference>
<sequence length="190" mass="19799">MTPDALTLLRLATGLAAAVCVTQAGGPMMVGAGLFLLSALLDRADGELARQSRRFSQFGFRFDLISDCIATSLIFIGLGFGAASALPLDLGLQPLAGPVLGLSGAVSTVLTFGQLAMDPPHAGTRQRSPVIRSFDPDDAMLVVPVAIWCGGSGWILLACGVLTPLAAIGVGLSRLIQRRRLVLLKMTEQV</sequence>
<dbReference type="Pfam" id="PF01066">
    <property type="entry name" value="CDP-OH_P_transf"/>
    <property type="match status" value="1"/>
</dbReference>
<dbReference type="GO" id="GO:0008654">
    <property type="term" value="P:phospholipid biosynthetic process"/>
    <property type="evidence" value="ECO:0007669"/>
    <property type="project" value="InterPro"/>
</dbReference>
<dbReference type="PROSITE" id="PS00379">
    <property type="entry name" value="CDP_ALCOHOL_P_TRANSF"/>
    <property type="match status" value="1"/>
</dbReference>
<dbReference type="GO" id="GO:0016780">
    <property type="term" value="F:phosphotransferase activity, for other substituted phosphate groups"/>
    <property type="evidence" value="ECO:0007669"/>
    <property type="project" value="InterPro"/>
</dbReference>
<dbReference type="AlphaFoldDB" id="A0A6M8HU10"/>
<keyword evidence="3" id="KW-0812">Transmembrane</keyword>
<comment type="similarity">
    <text evidence="2">Belongs to the CDP-alcohol phosphatidyltransferase class-I family.</text>
</comment>